<evidence type="ECO:0000259" key="6">
    <source>
        <dbReference type="PROSITE" id="PS50199"/>
    </source>
</evidence>
<evidence type="ECO:0000256" key="1">
    <source>
        <dbReference type="ARBA" id="ARBA00022723"/>
    </source>
</evidence>
<sequence>MPEEPDQKTRWKKEGGVKNPEGTDHYGLTTASFSPPHSQFLKDARTSMFVLVLNTSLNDFKRAMLVVIVECRRVLKWTYAYGYYLPELEHAKRQFFEYLQGEAEAGLERLHQCAEKDLQNYLTSDAPSNDFNDFRTKLAGLTSVTRNYFENLVRALENGLSDVDSQGDCSRAASSKSGVAGKGKGGKGKAASSRTGGPSRNLDDSGSWYCDHCTCFNAKSATTCEMCHQRR</sequence>
<evidence type="ECO:0000256" key="5">
    <source>
        <dbReference type="SAM" id="MobiDB-lite"/>
    </source>
</evidence>
<reference evidence="7 8" key="1">
    <citation type="submission" date="2019-07" db="EMBL/GenBank/DDBJ databases">
        <title>De Novo Assembly of kiwifruit Actinidia rufa.</title>
        <authorList>
            <person name="Sugita-Konishi S."/>
            <person name="Sato K."/>
            <person name="Mori E."/>
            <person name="Abe Y."/>
            <person name="Kisaki G."/>
            <person name="Hamano K."/>
            <person name="Suezawa K."/>
            <person name="Otani M."/>
            <person name="Fukuda T."/>
            <person name="Manabe T."/>
            <person name="Gomi K."/>
            <person name="Tabuchi M."/>
            <person name="Akimitsu K."/>
            <person name="Kataoka I."/>
        </authorList>
    </citation>
    <scope>NUCLEOTIDE SEQUENCE [LARGE SCALE GENOMIC DNA]</scope>
    <source>
        <strain evidence="8">cv. Fuchu</strain>
    </source>
</reference>
<evidence type="ECO:0000256" key="3">
    <source>
        <dbReference type="ARBA" id="ARBA00022833"/>
    </source>
</evidence>
<evidence type="ECO:0000256" key="2">
    <source>
        <dbReference type="ARBA" id="ARBA00022771"/>
    </source>
</evidence>
<dbReference type="PROSITE" id="PS01358">
    <property type="entry name" value="ZF_RANBP2_1"/>
    <property type="match status" value="1"/>
</dbReference>
<evidence type="ECO:0000313" key="7">
    <source>
        <dbReference type="EMBL" id="GFY82665.1"/>
    </source>
</evidence>
<dbReference type="InterPro" id="IPR001876">
    <property type="entry name" value="Znf_RanBP2"/>
</dbReference>
<dbReference type="OrthoDB" id="10009520at2759"/>
<feature type="region of interest" description="Disordered" evidence="5">
    <location>
        <begin position="161"/>
        <end position="202"/>
    </location>
</feature>
<dbReference type="SUPFAM" id="SSF90209">
    <property type="entry name" value="Ran binding protein zinc finger-like"/>
    <property type="match status" value="1"/>
</dbReference>
<dbReference type="SMART" id="SM00547">
    <property type="entry name" value="ZnF_RBZ"/>
    <property type="match status" value="1"/>
</dbReference>
<gene>
    <name evidence="7" type="ORF">Acr_02g0009050</name>
</gene>
<dbReference type="GO" id="GO:0008270">
    <property type="term" value="F:zinc ion binding"/>
    <property type="evidence" value="ECO:0007669"/>
    <property type="project" value="UniProtKB-KW"/>
</dbReference>
<organism evidence="7 8">
    <name type="scientific">Actinidia rufa</name>
    <dbReference type="NCBI Taxonomy" id="165716"/>
    <lineage>
        <taxon>Eukaryota</taxon>
        <taxon>Viridiplantae</taxon>
        <taxon>Streptophyta</taxon>
        <taxon>Embryophyta</taxon>
        <taxon>Tracheophyta</taxon>
        <taxon>Spermatophyta</taxon>
        <taxon>Magnoliopsida</taxon>
        <taxon>eudicotyledons</taxon>
        <taxon>Gunneridae</taxon>
        <taxon>Pentapetalae</taxon>
        <taxon>asterids</taxon>
        <taxon>Ericales</taxon>
        <taxon>Actinidiaceae</taxon>
        <taxon>Actinidia</taxon>
    </lineage>
</organism>
<accession>A0A7J0E8G4</accession>
<evidence type="ECO:0000313" key="8">
    <source>
        <dbReference type="Proteomes" id="UP000585474"/>
    </source>
</evidence>
<protein>
    <submittedName>
        <fullName evidence="7">IBR domain-containing protein</fullName>
    </submittedName>
</protein>
<dbReference type="AlphaFoldDB" id="A0A7J0E8G4"/>
<feature type="domain" description="RanBP2-type" evidence="6">
    <location>
        <begin position="204"/>
        <end position="231"/>
    </location>
</feature>
<name>A0A7J0E8G4_9ERIC</name>
<dbReference type="PROSITE" id="PS50199">
    <property type="entry name" value="ZF_RANBP2_2"/>
    <property type="match status" value="1"/>
</dbReference>
<dbReference type="Proteomes" id="UP000585474">
    <property type="component" value="Unassembled WGS sequence"/>
</dbReference>
<dbReference type="EMBL" id="BJWL01000002">
    <property type="protein sequence ID" value="GFY82665.1"/>
    <property type="molecule type" value="Genomic_DNA"/>
</dbReference>
<dbReference type="Gene3D" id="1.20.120.1750">
    <property type="match status" value="1"/>
</dbReference>
<keyword evidence="8" id="KW-1185">Reference proteome</keyword>
<feature type="region of interest" description="Disordered" evidence="5">
    <location>
        <begin position="1"/>
        <end position="24"/>
    </location>
</feature>
<keyword evidence="1" id="KW-0479">Metal-binding</keyword>
<keyword evidence="3" id="KW-0862">Zinc</keyword>
<comment type="caution">
    <text evidence="7">The sequence shown here is derived from an EMBL/GenBank/DDBJ whole genome shotgun (WGS) entry which is preliminary data.</text>
</comment>
<evidence type="ECO:0000256" key="4">
    <source>
        <dbReference type="PROSITE-ProRule" id="PRU00322"/>
    </source>
</evidence>
<keyword evidence="2 4" id="KW-0863">Zinc-finger</keyword>
<proteinExistence type="predicted"/>
<dbReference type="InterPro" id="IPR036443">
    <property type="entry name" value="Znf_RanBP2_sf"/>
</dbReference>